<accession>A0A833NWT7</accession>
<dbReference type="EMBL" id="WPAF01000017">
    <property type="protein sequence ID" value="KAF0133833.1"/>
    <property type="molecule type" value="Genomic_DNA"/>
</dbReference>
<comment type="caution">
    <text evidence="15">The sequence shown here is derived from an EMBL/GenBank/DDBJ whole genome shotgun (WGS) entry which is preliminary data.</text>
</comment>
<keyword evidence="7" id="KW-0479">Metal-binding</keyword>
<dbReference type="Proteomes" id="UP000488506">
    <property type="component" value="Unassembled WGS sequence"/>
</dbReference>
<keyword evidence="10 13" id="KW-1133">Transmembrane helix</keyword>
<comment type="similarity">
    <text evidence="3">Belongs to the peptidase M50B family.</text>
</comment>
<dbReference type="Pfam" id="PF02163">
    <property type="entry name" value="Peptidase_M50"/>
    <property type="match status" value="1"/>
</dbReference>
<gene>
    <name evidence="15" type="ORF">FD145_1043</name>
</gene>
<name>A0A833NWT7_UNCSA</name>
<evidence type="ECO:0000256" key="11">
    <source>
        <dbReference type="ARBA" id="ARBA00023049"/>
    </source>
</evidence>
<organism evidence="15 16">
    <name type="scientific">Candidatus Saganbacteria bacterium</name>
    <dbReference type="NCBI Taxonomy" id="2575572"/>
    <lineage>
        <taxon>Bacteria</taxon>
        <taxon>Bacillati</taxon>
        <taxon>Saganbacteria</taxon>
    </lineage>
</organism>
<dbReference type="PANTHER" id="PTHR35864:SF1">
    <property type="entry name" value="ZINC METALLOPROTEASE YWHC-RELATED"/>
    <property type="match status" value="1"/>
</dbReference>
<evidence type="ECO:0000256" key="1">
    <source>
        <dbReference type="ARBA" id="ARBA00001947"/>
    </source>
</evidence>
<evidence type="ECO:0000256" key="9">
    <source>
        <dbReference type="ARBA" id="ARBA00022833"/>
    </source>
</evidence>
<keyword evidence="5" id="KW-0645">Protease</keyword>
<feature type="transmembrane region" description="Helical" evidence="13">
    <location>
        <begin position="110"/>
        <end position="132"/>
    </location>
</feature>
<feature type="domain" description="Peptidase M50" evidence="14">
    <location>
        <begin position="112"/>
        <end position="148"/>
    </location>
</feature>
<dbReference type="InterPro" id="IPR008915">
    <property type="entry name" value="Peptidase_M50"/>
</dbReference>
<comment type="subcellular location">
    <subcellularLocation>
        <location evidence="2">Cell membrane</location>
        <topology evidence="2">Multi-pass membrane protein</topology>
    </subcellularLocation>
</comment>
<evidence type="ECO:0000256" key="10">
    <source>
        <dbReference type="ARBA" id="ARBA00022989"/>
    </source>
</evidence>
<comment type="cofactor">
    <cofactor evidence="1">
        <name>Zn(2+)</name>
        <dbReference type="ChEBI" id="CHEBI:29105"/>
    </cofactor>
</comment>
<dbReference type="GO" id="GO:0008237">
    <property type="term" value="F:metallopeptidase activity"/>
    <property type="evidence" value="ECO:0007669"/>
    <property type="project" value="UniProtKB-KW"/>
</dbReference>
<evidence type="ECO:0000256" key="2">
    <source>
        <dbReference type="ARBA" id="ARBA00004651"/>
    </source>
</evidence>
<dbReference type="PANTHER" id="PTHR35864">
    <property type="entry name" value="ZINC METALLOPROTEASE MJ0611-RELATED"/>
    <property type="match status" value="1"/>
</dbReference>
<evidence type="ECO:0000256" key="5">
    <source>
        <dbReference type="ARBA" id="ARBA00022670"/>
    </source>
</evidence>
<evidence type="ECO:0000256" key="3">
    <source>
        <dbReference type="ARBA" id="ARBA00007931"/>
    </source>
</evidence>
<dbReference type="GO" id="GO:0046872">
    <property type="term" value="F:metal ion binding"/>
    <property type="evidence" value="ECO:0007669"/>
    <property type="project" value="UniProtKB-KW"/>
</dbReference>
<feature type="transmembrane region" description="Helical" evidence="13">
    <location>
        <begin position="82"/>
        <end position="104"/>
    </location>
</feature>
<protein>
    <submittedName>
        <fullName evidence="15">Peptidase M50</fullName>
    </submittedName>
</protein>
<evidence type="ECO:0000256" key="13">
    <source>
        <dbReference type="SAM" id="Phobius"/>
    </source>
</evidence>
<evidence type="ECO:0000256" key="6">
    <source>
        <dbReference type="ARBA" id="ARBA00022692"/>
    </source>
</evidence>
<evidence type="ECO:0000256" key="7">
    <source>
        <dbReference type="ARBA" id="ARBA00022723"/>
    </source>
</evidence>
<dbReference type="InterPro" id="IPR052348">
    <property type="entry name" value="Metallopeptidase_M50B"/>
</dbReference>
<dbReference type="CDD" id="cd06158">
    <property type="entry name" value="S2P-M50_like_1"/>
    <property type="match status" value="1"/>
</dbReference>
<evidence type="ECO:0000313" key="15">
    <source>
        <dbReference type="EMBL" id="KAF0133833.1"/>
    </source>
</evidence>
<dbReference type="AlphaFoldDB" id="A0A833NWT7"/>
<evidence type="ECO:0000259" key="14">
    <source>
        <dbReference type="Pfam" id="PF02163"/>
    </source>
</evidence>
<evidence type="ECO:0000256" key="4">
    <source>
        <dbReference type="ARBA" id="ARBA00022475"/>
    </source>
</evidence>
<keyword evidence="4" id="KW-1003">Cell membrane</keyword>
<dbReference type="GO" id="GO:0006508">
    <property type="term" value="P:proteolysis"/>
    <property type="evidence" value="ECO:0007669"/>
    <property type="project" value="UniProtKB-KW"/>
</dbReference>
<evidence type="ECO:0000313" key="16">
    <source>
        <dbReference type="Proteomes" id="UP000488506"/>
    </source>
</evidence>
<dbReference type="InterPro" id="IPR044537">
    <property type="entry name" value="Rip2-like"/>
</dbReference>
<dbReference type="GO" id="GO:0005886">
    <property type="term" value="C:plasma membrane"/>
    <property type="evidence" value="ECO:0007669"/>
    <property type="project" value="UniProtKB-SubCell"/>
</dbReference>
<keyword evidence="6 13" id="KW-0812">Transmembrane</keyword>
<keyword evidence="8" id="KW-0378">Hydrolase</keyword>
<keyword evidence="9" id="KW-0862">Zinc</keyword>
<keyword evidence="11" id="KW-0482">Metalloprotease</keyword>
<feature type="transmembrane region" description="Helical" evidence="13">
    <location>
        <begin position="160"/>
        <end position="184"/>
    </location>
</feature>
<sequence length="190" mass="21452">MEFIILIAVVLFSISMHEYAHAKVADVLGDPTPRLAGRLTLNPLAHLDPIGFLMLVLIKIGWAKPVPINPYNFKNPSQGMMLVGLGGPVSNFILAWILAIIFKTVPINNYLWATVLQSAIFINLALMVFNLLPIPPLDGSRIYTQYLPVEWQYNLEKYGFFILIGIIMFPPTQEILFFVINFFYRLLLGG</sequence>
<evidence type="ECO:0000256" key="8">
    <source>
        <dbReference type="ARBA" id="ARBA00022801"/>
    </source>
</evidence>
<keyword evidence="12 13" id="KW-0472">Membrane</keyword>
<reference evidence="15 16" key="1">
    <citation type="submission" date="2019-12" db="EMBL/GenBank/DDBJ databases">
        <authorList>
            <person name="Wolfe R."/>
            <person name="Danczak R."/>
            <person name="Wilkins M."/>
        </authorList>
    </citation>
    <scope>NUCLEOTIDE SEQUENCE [LARGE SCALE GENOMIC DNA]</scope>
    <source>
        <strain evidence="15">X2_MaxBin.013</strain>
    </source>
</reference>
<evidence type="ECO:0000256" key="12">
    <source>
        <dbReference type="ARBA" id="ARBA00023136"/>
    </source>
</evidence>
<proteinExistence type="inferred from homology"/>